<dbReference type="Gene3D" id="3.50.30.60">
    <property type="entry name" value="LD-carboxypeptidase A C-terminal domain-like"/>
    <property type="match status" value="1"/>
</dbReference>
<sequence>MKIGIYSSSTPLGKRYPKRTNRAIEFLTLKGNEVIEGKLLRKEDSYRTGTSIERGNEINDLVNQNVDVLMASVGGSNTSSVLPYIDFDSLNQKTKIVCGYSDSTALLTAVIRKSPNVRVFYGPALIPSFGDFEDYCREITYDSFINAINKPNYEYQTPVKWTDDRKNWEEYESEKNFHKNEWFFINSKETITGRVIGGNLNTILGTWNSEYGLEIKSGDILLIEDSCKDAETVEKNFNFLKLNKAFDKVSAIILGKHEQFNDQNSNKKPIDILLELMDDKKIPIVYDVDFSHCKPMLIVELNKPLTIDFKNKKIYK</sequence>
<dbReference type="SUPFAM" id="SSF141986">
    <property type="entry name" value="LD-carboxypeptidase A C-terminal domain-like"/>
    <property type="match status" value="1"/>
</dbReference>
<keyword evidence="3" id="KW-0121">Carboxypeptidase</keyword>
<gene>
    <name evidence="3" type="ORF">CP520_02485</name>
</gene>
<dbReference type="OrthoDB" id="9807329at2"/>
<dbReference type="InterPro" id="IPR027478">
    <property type="entry name" value="LdcA_N"/>
</dbReference>
<evidence type="ECO:0000313" key="4">
    <source>
        <dbReference type="Proteomes" id="UP000232227"/>
    </source>
</evidence>
<dbReference type="Pfam" id="PF02016">
    <property type="entry name" value="Peptidase_S66"/>
    <property type="match status" value="1"/>
</dbReference>
<organism evidence="3 4">
    <name type="scientific">Mesoplasma lactucae ATCC 49193</name>
    <dbReference type="NCBI Taxonomy" id="81460"/>
    <lineage>
        <taxon>Bacteria</taxon>
        <taxon>Bacillati</taxon>
        <taxon>Mycoplasmatota</taxon>
        <taxon>Mollicutes</taxon>
        <taxon>Entomoplasmatales</taxon>
        <taxon>Entomoplasmataceae</taxon>
        <taxon>Mesoplasma</taxon>
    </lineage>
</organism>
<accession>A0A291IS23</accession>
<dbReference type="PANTHER" id="PTHR30237">
    <property type="entry name" value="MURAMOYLTETRAPEPTIDE CARBOXYPEPTIDASE"/>
    <property type="match status" value="1"/>
</dbReference>
<comment type="similarity">
    <text evidence="1">Belongs to the peptidase S66 family.</text>
</comment>
<dbReference type="CDD" id="cd07062">
    <property type="entry name" value="Peptidase_S66_mccF_like"/>
    <property type="match status" value="1"/>
</dbReference>
<dbReference type="Pfam" id="PF17676">
    <property type="entry name" value="Peptidase_S66C"/>
    <property type="match status" value="1"/>
</dbReference>
<evidence type="ECO:0000313" key="3">
    <source>
        <dbReference type="EMBL" id="ATG97599.1"/>
    </source>
</evidence>
<dbReference type="SUPFAM" id="SSF52317">
    <property type="entry name" value="Class I glutamine amidotransferase-like"/>
    <property type="match status" value="1"/>
</dbReference>
<dbReference type="Proteomes" id="UP000232227">
    <property type="component" value="Chromosome"/>
</dbReference>
<dbReference type="GO" id="GO:0004180">
    <property type="term" value="F:carboxypeptidase activity"/>
    <property type="evidence" value="ECO:0007669"/>
    <property type="project" value="UniProtKB-KW"/>
</dbReference>
<protein>
    <submittedName>
        <fullName evidence="3">LD-carboxypeptidase</fullName>
    </submittedName>
</protein>
<dbReference type="RefSeq" id="WP_096862887.1">
    <property type="nucleotide sequence ID" value="NZ_CP023668.1"/>
</dbReference>
<keyword evidence="4" id="KW-1185">Reference proteome</keyword>
<keyword evidence="2" id="KW-0378">Hydrolase</keyword>
<keyword evidence="3" id="KW-0645">Protease</keyword>
<dbReference type="PANTHER" id="PTHR30237:SF5">
    <property type="entry name" value="CARBOXYPEPTIDASE VC_A0337-RELATED"/>
    <property type="match status" value="1"/>
</dbReference>
<dbReference type="Gene3D" id="3.40.50.10740">
    <property type="entry name" value="Class I glutamine amidotransferase-like"/>
    <property type="match status" value="1"/>
</dbReference>
<dbReference type="InterPro" id="IPR040449">
    <property type="entry name" value="Peptidase_S66_N"/>
</dbReference>
<dbReference type="PIRSF" id="PIRSF028757">
    <property type="entry name" value="LD-carboxypeptidase"/>
    <property type="match status" value="1"/>
</dbReference>
<dbReference type="InterPro" id="IPR040921">
    <property type="entry name" value="Peptidase_S66C"/>
</dbReference>
<dbReference type="InterPro" id="IPR003507">
    <property type="entry name" value="S66_fam"/>
</dbReference>
<dbReference type="KEGG" id="mlac:CP520_02485"/>
<dbReference type="InterPro" id="IPR029062">
    <property type="entry name" value="Class_I_gatase-like"/>
</dbReference>
<dbReference type="AlphaFoldDB" id="A0A291IS23"/>
<evidence type="ECO:0000256" key="2">
    <source>
        <dbReference type="ARBA" id="ARBA00022801"/>
    </source>
</evidence>
<evidence type="ECO:0000256" key="1">
    <source>
        <dbReference type="ARBA" id="ARBA00010233"/>
    </source>
</evidence>
<name>A0A291IS23_9MOLU</name>
<reference evidence="3 4" key="1">
    <citation type="submission" date="2017-09" db="EMBL/GenBank/DDBJ databases">
        <title>SPAdes assembly of the Mesoplasma lactucae genome.</title>
        <authorList>
            <person name="Knight T.F."/>
            <person name="Rubinstein R."/>
            <person name="Citino T."/>
        </authorList>
    </citation>
    <scope>NUCLEOTIDE SEQUENCE [LARGE SCALE GENOMIC DNA]</scope>
    <source>
        <strain evidence="3 4">831-C4</strain>
    </source>
</reference>
<proteinExistence type="inferred from homology"/>
<dbReference type="InterPro" id="IPR027461">
    <property type="entry name" value="Carboxypeptidase_A_C_sf"/>
</dbReference>
<dbReference type="EMBL" id="CP023668">
    <property type="protein sequence ID" value="ATG97599.1"/>
    <property type="molecule type" value="Genomic_DNA"/>
</dbReference>